<feature type="domain" description="C2H2-type" evidence="4">
    <location>
        <begin position="283"/>
        <end position="312"/>
    </location>
</feature>
<keyword evidence="2" id="KW-0479">Metal-binding</keyword>
<feature type="compositionally biased region" description="Basic and acidic residues" evidence="3">
    <location>
        <begin position="1729"/>
        <end position="1749"/>
    </location>
</feature>
<accession>A0A665TJD8</accession>
<feature type="domain" description="HTH CENPB-type" evidence="5">
    <location>
        <begin position="1249"/>
        <end position="1321"/>
    </location>
</feature>
<reference evidence="6" key="1">
    <citation type="submission" date="2021-04" db="EMBL/GenBank/DDBJ databases">
        <authorList>
            <consortium name="Wellcome Sanger Institute Data Sharing"/>
        </authorList>
    </citation>
    <scope>NUCLEOTIDE SEQUENCE [LARGE SCALE GENOMIC DNA]</scope>
</reference>
<dbReference type="OMA" id="YVEPDIQ"/>
<evidence type="ECO:0000256" key="2">
    <source>
        <dbReference type="PROSITE-ProRule" id="PRU00042"/>
    </source>
</evidence>
<protein>
    <submittedName>
        <fullName evidence="6">Pogo transposable element derived with ZNF domain b</fullName>
    </submittedName>
</protein>
<dbReference type="PROSITE" id="PS00028">
    <property type="entry name" value="ZINC_FINGER_C2H2_1"/>
    <property type="match status" value="3"/>
</dbReference>
<keyword evidence="7" id="KW-1185">Reference proteome</keyword>
<organism evidence="6 7">
    <name type="scientific">Echeneis naucrates</name>
    <name type="common">Live sharksucker</name>
    <dbReference type="NCBI Taxonomy" id="173247"/>
    <lineage>
        <taxon>Eukaryota</taxon>
        <taxon>Metazoa</taxon>
        <taxon>Chordata</taxon>
        <taxon>Craniata</taxon>
        <taxon>Vertebrata</taxon>
        <taxon>Euteleostomi</taxon>
        <taxon>Actinopterygii</taxon>
        <taxon>Neopterygii</taxon>
        <taxon>Teleostei</taxon>
        <taxon>Neoteleostei</taxon>
        <taxon>Acanthomorphata</taxon>
        <taxon>Carangaria</taxon>
        <taxon>Carangiformes</taxon>
        <taxon>Echeneidae</taxon>
        <taxon>Echeneis</taxon>
    </lineage>
</organism>
<keyword evidence="2" id="KW-0862">Zinc</keyword>
<sequence length="1749" mass="198497">MDTELFMECEEEELEPWQQVEDSVEEDDMDFDYYSEPGERYRQTHKEMHTNTHTSSSNGFPVQTVVNRGAPLLLNLQGQTVQPLTLIQCKTRPLHWTLNNNTIRQGPNTSRSSTQPSSTFTTMQLPATLTIRTSTPRPGSPALPSDSANGVTRVTTMISKAGSDSGVRFLLQIWLTFIVKELQEISLSPPCSLASPGPTRSVTKPPSVTSVPPTDPPRVVMSVEEFYYGTFEGDLSLRKPHPLGIKTSTFTCQICTHLAENNLRLMQHMLQHSELIGGGGDERKCCRFCYRQFSSPAQLQTHQDQVHGPAQSSSMCRICEWAFENEPAFLNHMKSNHKPGEMPYVCQVCSYRSSFYSDVLQHFASFHRDSRFLLCVFCLKVTRNHISYQQHLLRHQINQAFHCNRCRLQFIFLKDKMQHKLENHRSFRRPAQLEGLPPGSKVTPPPSSSQSSSRQKCRRHRSRETLLSPSPSGPLLDLSLLVSCRSSSSDGEHVVCLECGTDASDFSAHYPTHVHCLLCRYSSCCSRAYAAHMIHVFLLQCSQCDLRPHNGDLMAAHLMDNPGHTAISYMEPDIQFYQKDEHCSSMEGDSDDVKNLPEPSWRSVNCWKQAAESDSTKSTVVPFTQSSGPLHFLSKNSDAIDFFNLLFPMALVELITNETNAHAKTCQFLGSCPQDWVPVTTHEIKGFIGLVILMGIQNLPDPSHYWSWSHYDNSYTFYRAMSFKRFKQIAASIRMGSFTTEEYCGTNNPSDPLHIFRPMLDIVGGAMWNAYRPNCCLTIDRALLPSLEEDSSQTKGNPRIQPQVWLLCDSKSGYCHRFFIQVGGEVEHELGFTVVQELIKGLEDKHHQLYIASSLTSVPLVQKLLDQGIYASSSFPPPNPILPRELWEEGQLEKPGDFLQRQFGPLLVTRWRDTKEMGCLSTNATLGEPDTVWRRSQTKVGGLDPIERPMAFRLLQENMRGVDICKQLLACNPLGGIPQDRHWRSLFWFLVNLSIVNAFIVLRESRKDNPPVWVQDGLFSQVNFRKRLGNQLAKCAQKYFETMEIASSRGMRAEVTDEPMKQRHRMSKISTISKRCKNCNLKSIRHESVYGCISCKANLCKQPSCFWEFHGLSPLNKGSTKVGFLKDTISGSVEVDEVEDNMDEALAPVEDMDFSDDEQVDELDDPDEESEDIKEEIIKEVKYLDPQPLSAPKSHTQPATVLYATKERDDFLSARQLRIALFALCDGLRQASRVFSTETQLIRKWLKEARRCLKRTEQEHGEDRMVAWVLSMREQQLPITESNLFHKASMLKKKGGFSNSFRISYDWAVSFMLQQRLGVRSIGMAPTLTHTLPASLEAKIKSFREFTQKIIQVHQLSESAIAAMDELCLFVDLRLVQDKTRRSEALELTGSLPLVTMYLTVLANGTMLPSLVLANRQLAEKVLPECILLEAGQESLLVEEALDLWTNKVWLQHISGLSQLSKSMLVVDRHREHMGDQFLTSISGSGTLPAVIPGGCSFCLQPLDICVKPVLQRLIMSRWAKFTAEDPIELEETSPHRLQANVAELLVDWVVEALTLLNKCPQLWKKSFRLTDLLLNERMEAEEGRTRQKPEEIQLDLLKTLTEKLFGAKILGVSSPDLLELEDEEDIKVECIGCQRKETSDEDKEKKILVKENERELEEKSNIEDMRSDKKDEGETPEVDSEDEGKVAEDSKEVIKERRETRIVTGEDVGDEWKIKSRTEGEGEDEEDSKEKDSGMDKAEELKKTRVKV</sequence>
<feature type="compositionally biased region" description="Basic and acidic residues" evidence="3">
    <location>
        <begin position="1643"/>
        <end position="1674"/>
    </location>
</feature>
<evidence type="ECO:0000313" key="7">
    <source>
        <dbReference type="Proteomes" id="UP000472264"/>
    </source>
</evidence>
<dbReference type="InterPro" id="IPR029526">
    <property type="entry name" value="PGBD"/>
</dbReference>
<feature type="region of interest" description="Disordered" evidence="3">
    <location>
        <begin position="427"/>
        <end position="471"/>
    </location>
</feature>
<dbReference type="PANTHER" id="PTHR46599">
    <property type="entry name" value="PIGGYBAC TRANSPOSABLE ELEMENT-DERIVED PROTEIN 4"/>
    <property type="match status" value="1"/>
</dbReference>
<dbReference type="Gene3D" id="3.30.160.60">
    <property type="entry name" value="Classic Zinc Finger"/>
    <property type="match status" value="2"/>
</dbReference>
<dbReference type="GO" id="GO:0003677">
    <property type="term" value="F:DNA binding"/>
    <property type="evidence" value="ECO:0007669"/>
    <property type="project" value="UniProtKB-KW"/>
</dbReference>
<dbReference type="GO" id="GO:0008270">
    <property type="term" value="F:zinc ion binding"/>
    <property type="evidence" value="ECO:0007669"/>
    <property type="project" value="UniProtKB-KW"/>
</dbReference>
<evidence type="ECO:0000259" key="4">
    <source>
        <dbReference type="PROSITE" id="PS50157"/>
    </source>
</evidence>
<proteinExistence type="predicted"/>
<dbReference type="SMART" id="SM00355">
    <property type="entry name" value="ZnF_C2H2"/>
    <property type="match status" value="9"/>
</dbReference>
<feature type="compositionally biased region" description="Low complexity" evidence="3">
    <location>
        <begin position="198"/>
        <end position="216"/>
    </location>
</feature>
<dbReference type="PROSITE" id="PS51253">
    <property type="entry name" value="HTH_CENPB"/>
    <property type="match status" value="1"/>
</dbReference>
<name>A0A665TJD8_ECHNA</name>
<feature type="region of interest" description="Disordered" evidence="3">
    <location>
        <begin position="100"/>
        <end position="123"/>
    </location>
</feature>
<dbReference type="InterPro" id="IPR013087">
    <property type="entry name" value="Znf_C2H2_type"/>
</dbReference>
<keyword evidence="2" id="KW-0863">Zinc-finger</keyword>
<reference evidence="6" key="2">
    <citation type="submission" date="2025-08" db="UniProtKB">
        <authorList>
            <consortium name="Ensembl"/>
        </authorList>
    </citation>
    <scope>IDENTIFICATION</scope>
</reference>
<dbReference type="PANTHER" id="PTHR46599:SF1">
    <property type="entry name" value="POGO TRANSPOSABLE ELEMENT WITH ZNF DOMAIN"/>
    <property type="match status" value="1"/>
</dbReference>
<reference evidence="6" key="3">
    <citation type="submission" date="2025-09" db="UniProtKB">
        <authorList>
            <consortium name="Ensembl"/>
        </authorList>
    </citation>
    <scope>IDENTIFICATION</scope>
</reference>
<dbReference type="InterPro" id="IPR057618">
    <property type="entry name" value="Znf_POGZ/Z280C-D-like"/>
</dbReference>
<feature type="compositionally biased region" description="Basic and acidic residues" evidence="3">
    <location>
        <begin position="1711"/>
        <end position="1721"/>
    </location>
</feature>
<dbReference type="Pfam" id="PF13843">
    <property type="entry name" value="DDE_Tnp_1_7"/>
    <property type="match status" value="1"/>
</dbReference>
<dbReference type="InParanoid" id="A0A665TJD8"/>
<dbReference type="Ensembl" id="ENSENLT00000002857.1">
    <property type="protein sequence ID" value="ENSENLP00000002676.1"/>
    <property type="gene ID" value="ENSENLG00000001336.1"/>
</dbReference>
<dbReference type="InterPro" id="IPR006600">
    <property type="entry name" value="HTH_CenpB_DNA-bd_dom"/>
</dbReference>
<evidence type="ECO:0000256" key="1">
    <source>
        <dbReference type="ARBA" id="ARBA00023125"/>
    </source>
</evidence>
<feature type="compositionally biased region" description="Basic and acidic residues" evidence="3">
    <location>
        <begin position="1684"/>
        <end position="1702"/>
    </location>
</feature>
<dbReference type="Proteomes" id="UP000472264">
    <property type="component" value="Chromosome 6"/>
</dbReference>
<feature type="region of interest" description="Disordered" evidence="3">
    <location>
        <begin position="191"/>
        <end position="216"/>
    </location>
</feature>
<evidence type="ECO:0000259" key="5">
    <source>
        <dbReference type="PROSITE" id="PS51253"/>
    </source>
</evidence>
<dbReference type="PROSITE" id="PS50157">
    <property type="entry name" value="ZINC_FINGER_C2H2_2"/>
    <property type="match status" value="1"/>
</dbReference>
<dbReference type="Pfam" id="PF25429">
    <property type="entry name" value="zf-POGZ"/>
    <property type="match status" value="1"/>
</dbReference>
<evidence type="ECO:0000313" key="6">
    <source>
        <dbReference type="Ensembl" id="ENSENLP00000002676.1"/>
    </source>
</evidence>
<keyword evidence="1" id="KW-0238">DNA-binding</keyword>
<evidence type="ECO:0000256" key="3">
    <source>
        <dbReference type="SAM" id="MobiDB-lite"/>
    </source>
</evidence>
<feature type="region of interest" description="Disordered" evidence="3">
    <location>
        <begin position="1643"/>
        <end position="1749"/>
    </location>
</feature>